<dbReference type="VEuPathDB" id="VectorBase:ACHR002641"/>
<name>A0A182JVV9_9DIPT</name>
<evidence type="ECO:0008006" key="4">
    <source>
        <dbReference type="Google" id="ProtNLM"/>
    </source>
</evidence>
<dbReference type="PANTHER" id="PTHR20957:SF0">
    <property type="entry name" value="RNA-BINDING PROTEIN 48"/>
    <property type="match status" value="1"/>
</dbReference>
<proteinExistence type="predicted"/>
<evidence type="ECO:0000313" key="3">
    <source>
        <dbReference type="Proteomes" id="UP000075881"/>
    </source>
</evidence>
<dbReference type="PANTHER" id="PTHR20957">
    <property type="entry name" value="RNA-BINDING PROTEIN 48"/>
    <property type="match status" value="1"/>
</dbReference>
<evidence type="ECO:0000313" key="2">
    <source>
        <dbReference type="EnsemblMetazoa" id="ACHR002641-PA"/>
    </source>
</evidence>
<organism evidence="2 3">
    <name type="scientific">Anopheles christyi</name>
    <dbReference type="NCBI Taxonomy" id="43041"/>
    <lineage>
        <taxon>Eukaryota</taxon>
        <taxon>Metazoa</taxon>
        <taxon>Ecdysozoa</taxon>
        <taxon>Arthropoda</taxon>
        <taxon>Hexapoda</taxon>
        <taxon>Insecta</taxon>
        <taxon>Pterygota</taxon>
        <taxon>Neoptera</taxon>
        <taxon>Endopterygota</taxon>
        <taxon>Diptera</taxon>
        <taxon>Nematocera</taxon>
        <taxon>Culicoidea</taxon>
        <taxon>Culicidae</taxon>
        <taxon>Anophelinae</taxon>
        <taxon>Anopheles</taxon>
    </lineage>
</organism>
<dbReference type="GO" id="GO:0005654">
    <property type="term" value="C:nucleoplasm"/>
    <property type="evidence" value="ECO:0007669"/>
    <property type="project" value="TreeGrafter"/>
</dbReference>
<dbReference type="SUPFAM" id="SSF54928">
    <property type="entry name" value="RNA-binding domain, RBD"/>
    <property type="match status" value="1"/>
</dbReference>
<feature type="region of interest" description="Disordered" evidence="1">
    <location>
        <begin position="161"/>
        <end position="208"/>
    </location>
</feature>
<keyword evidence="3" id="KW-1185">Reference proteome</keyword>
<dbReference type="Proteomes" id="UP000075881">
    <property type="component" value="Unassembled WGS sequence"/>
</dbReference>
<dbReference type="InterPro" id="IPR039599">
    <property type="entry name" value="RBM48"/>
</dbReference>
<accession>A0A182JVV9</accession>
<protein>
    <recommendedName>
        <fullName evidence="4">RNA-binding protein 48</fullName>
    </recommendedName>
</protein>
<dbReference type="EnsemblMetazoa" id="ACHR002641-RA">
    <property type="protein sequence ID" value="ACHR002641-PA"/>
    <property type="gene ID" value="ACHR002641"/>
</dbReference>
<dbReference type="InterPro" id="IPR035979">
    <property type="entry name" value="RBD_domain_sf"/>
</dbReference>
<sequence>MSGPSKQATQTPDSHHIRYQYCQNRPLYRSSRQLTAVRVYSVANESRHLLVFGVPQINLLRELRQDLVRFGALESISNITESWQQEHEGSNELHPEPFTDVFHVCFAKLEKARQAKKLLDARNFYGGILHISYAPELESLEEVRAKLSQRRSEVRFRLKIDRGRHSKKRTANLPGVSAGGQRELSVSSLPAGNHSSTKTTNRTTKPGR</sequence>
<reference evidence="2" key="2">
    <citation type="submission" date="2020-05" db="UniProtKB">
        <authorList>
            <consortium name="EnsemblMetazoa"/>
        </authorList>
    </citation>
    <scope>IDENTIFICATION</scope>
    <source>
        <strain evidence="2">ACHKN1017</strain>
    </source>
</reference>
<dbReference type="STRING" id="43041.A0A182JVV9"/>
<feature type="compositionally biased region" description="Polar residues" evidence="1">
    <location>
        <begin position="184"/>
        <end position="208"/>
    </location>
</feature>
<dbReference type="AlphaFoldDB" id="A0A182JVV9"/>
<evidence type="ECO:0000256" key="1">
    <source>
        <dbReference type="SAM" id="MobiDB-lite"/>
    </source>
</evidence>
<dbReference type="GO" id="GO:0003676">
    <property type="term" value="F:nucleic acid binding"/>
    <property type="evidence" value="ECO:0007669"/>
    <property type="project" value="InterPro"/>
</dbReference>
<reference evidence="3" key="1">
    <citation type="submission" date="2013-03" db="EMBL/GenBank/DDBJ databases">
        <title>The Genome Sequence of Anopheles christyi ACHKN1017.</title>
        <authorList>
            <consortium name="The Broad Institute Genomics Platform"/>
            <person name="Neafsey D.E."/>
            <person name="Besansky N."/>
            <person name="Walker B."/>
            <person name="Young S.K."/>
            <person name="Zeng Q."/>
            <person name="Gargeya S."/>
            <person name="Fitzgerald M."/>
            <person name="Haas B."/>
            <person name="Abouelleil A."/>
            <person name="Allen A.W."/>
            <person name="Alvarado L."/>
            <person name="Arachchi H.M."/>
            <person name="Berlin A.M."/>
            <person name="Chapman S.B."/>
            <person name="Gainer-Dewar J."/>
            <person name="Goldberg J."/>
            <person name="Griggs A."/>
            <person name="Gujja S."/>
            <person name="Hansen M."/>
            <person name="Howarth C."/>
            <person name="Imamovic A."/>
            <person name="Ireland A."/>
            <person name="Larimer J."/>
            <person name="McCowan C."/>
            <person name="Murphy C."/>
            <person name="Pearson M."/>
            <person name="Poon T.W."/>
            <person name="Priest M."/>
            <person name="Roberts A."/>
            <person name="Saif S."/>
            <person name="Shea T."/>
            <person name="Sisk P."/>
            <person name="Sykes S."/>
            <person name="Wortman J."/>
            <person name="Nusbaum C."/>
            <person name="Birren B."/>
        </authorList>
    </citation>
    <scope>NUCLEOTIDE SEQUENCE [LARGE SCALE GENOMIC DNA]</scope>
    <source>
        <strain evidence="3">ACHKN1017</strain>
    </source>
</reference>